<gene>
    <name evidence="2" type="ORF">HTZ77_20695</name>
</gene>
<dbReference type="Proteomes" id="UP000586042">
    <property type="component" value="Unassembled WGS sequence"/>
</dbReference>
<accession>A0A7Y6I8U8</accession>
<evidence type="ECO:0000313" key="2">
    <source>
        <dbReference type="EMBL" id="NUW33832.1"/>
    </source>
</evidence>
<dbReference type="RefSeq" id="WP_175591252.1">
    <property type="nucleotide sequence ID" value="NZ_JABWGN010000007.1"/>
</dbReference>
<dbReference type="AlphaFoldDB" id="A0A7Y6I8U8"/>
<dbReference type="InterPro" id="IPR009061">
    <property type="entry name" value="DNA-bd_dom_put_sf"/>
</dbReference>
<dbReference type="EMBL" id="JABWGN010000007">
    <property type="protein sequence ID" value="NUW33832.1"/>
    <property type="molecule type" value="Genomic_DNA"/>
</dbReference>
<feature type="domain" description="Helix-turn-helix" evidence="1">
    <location>
        <begin position="11"/>
        <end position="61"/>
    </location>
</feature>
<name>A0A7Y6I8U8_9ACTN</name>
<dbReference type="InterPro" id="IPR041657">
    <property type="entry name" value="HTH_17"/>
</dbReference>
<evidence type="ECO:0000313" key="3">
    <source>
        <dbReference type="Proteomes" id="UP000586042"/>
    </source>
</evidence>
<comment type="caution">
    <text evidence="2">The sequence shown here is derived from an EMBL/GenBank/DDBJ whole genome shotgun (WGS) entry which is preliminary data.</text>
</comment>
<reference evidence="2 3" key="1">
    <citation type="submission" date="2020-06" db="EMBL/GenBank/DDBJ databases">
        <title>Nonomuraea sp. SMC257, a novel actinomycete isolated from soil.</title>
        <authorList>
            <person name="Chanama M."/>
        </authorList>
    </citation>
    <scope>NUCLEOTIDE SEQUENCE [LARGE SCALE GENOMIC DNA]</scope>
    <source>
        <strain evidence="2 3">SMC257</strain>
    </source>
</reference>
<keyword evidence="3" id="KW-1185">Reference proteome</keyword>
<protein>
    <submittedName>
        <fullName evidence="2">Helix-turn-helix domain-containing protein</fullName>
    </submittedName>
</protein>
<proteinExistence type="predicted"/>
<sequence length="65" mass="7667">MNSASRIDEKLTVSEVCTELKIAPSTFYDWRAKKRGPRCITLANRQLRVRRSELDRWLTEREDAV</sequence>
<evidence type="ECO:0000259" key="1">
    <source>
        <dbReference type="Pfam" id="PF12728"/>
    </source>
</evidence>
<dbReference type="Pfam" id="PF12728">
    <property type="entry name" value="HTH_17"/>
    <property type="match status" value="1"/>
</dbReference>
<organism evidence="2 3">
    <name type="scientific">Nonomuraea montanisoli</name>
    <dbReference type="NCBI Taxonomy" id="2741721"/>
    <lineage>
        <taxon>Bacteria</taxon>
        <taxon>Bacillati</taxon>
        <taxon>Actinomycetota</taxon>
        <taxon>Actinomycetes</taxon>
        <taxon>Streptosporangiales</taxon>
        <taxon>Streptosporangiaceae</taxon>
        <taxon>Nonomuraea</taxon>
    </lineage>
</organism>
<dbReference type="SUPFAM" id="SSF46955">
    <property type="entry name" value="Putative DNA-binding domain"/>
    <property type="match status" value="1"/>
</dbReference>